<comment type="caution">
    <text evidence="2">The sequence shown here is derived from an EMBL/GenBank/DDBJ whole genome shotgun (WGS) entry which is preliminary data.</text>
</comment>
<evidence type="ECO:0000313" key="2">
    <source>
        <dbReference type="EMBL" id="OBZ66370.1"/>
    </source>
</evidence>
<feature type="compositionally biased region" description="Basic and acidic residues" evidence="1">
    <location>
        <begin position="14"/>
        <end position="37"/>
    </location>
</feature>
<feature type="compositionally biased region" description="Polar residues" evidence="1">
    <location>
        <begin position="1"/>
        <end position="11"/>
    </location>
</feature>
<organism evidence="2 3">
    <name type="scientific">Grifola frondosa</name>
    <name type="common">Maitake</name>
    <name type="synonym">Polyporus frondosus</name>
    <dbReference type="NCBI Taxonomy" id="5627"/>
    <lineage>
        <taxon>Eukaryota</taxon>
        <taxon>Fungi</taxon>
        <taxon>Dikarya</taxon>
        <taxon>Basidiomycota</taxon>
        <taxon>Agaricomycotina</taxon>
        <taxon>Agaricomycetes</taxon>
        <taxon>Polyporales</taxon>
        <taxon>Grifolaceae</taxon>
        <taxon>Grifola</taxon>
    </lineage>
</organism>
<proteinExistence type="predicted"/>
<name>A0A1C7LP20_GRIFR</name>
<accession>A0A1C7LP20</accession>
<dbReference type="AlphaFoldDB" id="A0A1C7LP20"/>
<sequence>MHTTNAATFTFTKGDARSKSRAGMHREGMENNKENEVRSGASPPRPSRLPVGRRIQKLDLLGTARRVAQASRKAP</sequence>
<evidence type="ECO:0000256" key="1">
    <source>
        <dbReference type="SAM" id="MobiDB-lite"/>
    </source>
</evidence>
<dbReference type="EMBL" id="LUGG01000031">
    <property type="protein sequence ID" value="OBZ66370.1"/>
    <property type="molecule type" value="Genomic_DNA"/>
</dbReference>
<feature type="region of interest" description="Disordered" evidence="1">
    <location>
        <begin position="1"/>
        <end position="75"/>
    </location>
</feature>
<dbReference type="Proteomes" id="UP000092993">
    <property type="component" value="Unassembled WGS sequence"/>
</dbReference>
<keyword evidence="3" id="KW-1185">Reference proteome</keyword>
<gene>
    <name evidence="2" type="ORF">A0H81_13615</name>
</gene>
<protein>
    <submittedName>
        <fullName evidence="2">Uncharacterized protein</fullName>
    </submittedName>
</protein>
<evidence type="ECO:0000313" key="3">
    <source>
        <dbReference type="Proteomes" id="UP000092993"/>
    </source>
</evidence>
<reference evidence="2 3" key="1">
    <citation type="submission" date="2016-03" db="EMBL/GenBank/DDBJ databases">
        <title>Whole genome sequencing of Grifola frondosa 9006-11.</title>
        <authorList>
            <person name="Min B."/>
            <person name="Park H."/>
            <person name="Kim J.-G."/>
            <person name="Cho H."/>
            <person name="Oh Y.-L."/>
            <person name="Kong W.-S."/>
            <person name="Choi I.-G."/>
        </authorList>
    </citation>
    <scope>NUCLEOTIDE SEQUENCE [LARGE SCALE GENOMIC DNA]</scope>
    <source>
        <strain evidence="2 3">9006-11</strain>
    </source>
</reference>